<dbReference type="RefSeq" id="WP_184233343.1">
    <property type="nucleotide sequence ID" value="NZ_JACHMJ010000001.1"/>
</dbReference>
<dbReference type="GO" id="GO:0015808">
    <property type="term" value="P:L-alanine transport"/>
    <property type="evidence" value="ECO:0007669"/>
    <property type="project" value="TreeGrafter"/>
</dbReference>
<dbReference type="GO" id="GO:0005886">
    <property type="term" value="C:plasma membrane"/>
    <property type="evidence" value="ECO:0007669"/>
    <property type="project" value="TreeGrafter"/>
</dbReference>
<reference evidence="5 6" key="1">
    <citation type="submission" date="2020-08" db="EMBL/GenBank/DDBJ databases">
        <title>Sequencing the genomes of 1000 actinobacteria strains.</title>
        <authorList>
            <person name="Klenk H.-P."/>
        </authorList>
    </citation>
    <scope>NUCLEOTIDE SEQUENCE [LARGE SCALE GENOMIC DNA]</scope>
    <source>
        <strain evidence="5 6">DSM 105784</strain>
    </source>
</reference>
<dbReference type="InterPro" id="IPR003439">
    <property type="entry name" value="ABC_transporter-like_ATP-bd"/>
</dbReference>
<keyword evidence="2" id="KW-0547">Nucleotide-binding</keyword>
<dbReference type="EMBL" id="JACHMJ010000001">
    <property type="protein sequence ID" value="MBB5842175.1"/>
    <property type="molecule type" value="Genomic_DNA"/>
</dbReference>
<evidence type="ECO:0000313" key="6">
    <source>
        <dbReference type="Proteomes" id="UP000536685"/>
    </source>
</evidence>
<dbReference type="InterPro" id="IPR051120">
    <property type="entry name" value="ABC_AA/LPS_Transport"/>
</dbReference>
<sequence>MTQALVIDGLTRRFGGVTALNAVSFTVPLGQTRALIGPNGSGKSTLINCVSAVDRWDDGSITLADRVIKGKDPVGAARRGISRTFQTLRLFDDMTVLENVMVAMHHSRGYGLLAAIALAPKYRAAEKRMREQALELLTLAGIESEANREAGTLPYGHRRLVEIARALALGPNLLLLDEPAAGLNDTETARLAELVTRVARPDLSILVVEHNMEFVSSVASQVTVLDNGNIIAEGTPAEVREHPEVLRAYLGASEDDK</sequence>
<proteinExistence type="predicted"/>
<dbReference type="SUPFAM" id="SSF52540">
    <property type="entry name" value="P-loop containing nucleoside triphosphate hydrolases"/>
    <property type="match status" value="1"/>
</dbReference>
<evidence type="ECO:0000256" key="3">
    <source>
        <dbReference type="ARBA" id="ARBA00022840"/>
    </source>
</evidence>
<accession>A0A841AL25</accession>
<dbReference type="PANTHER" id="PTHR45772">
    <property type="entry name" value="CONSERVED COMPONENT OF ABC TRANSPORTER FOR NATURAL AMINO ACIDS-RELATED"/>
    <property type="match status" value="1"/>
</dbReference>
<dbReference type="GO" id="GO:0015188">
    <property type="term" value="F:L-isoleucine transmembrane transporter activity"/>
    <property type="evidence" value="ECO:0007669"/>
    <property type="project" value="TreeGrafter"/>
</dbReference>
<dbReference type="SMART" id="SM00382">
    <property type="entry name" value="AAA"/>
    <property type="match status" value="1"/>
</dbReference>
<dbReference type="AlphaFoldDB" id="A0A841AL25"/>
<gene>
    <name evidence="5" type="ORF">HD599_000498</name>
</gene>
<keyword evidence="1" id="KW-0813">Transport</keyword>
<dbReference type="InterPro" id="IPR032823">
    <property type="entry name" value="BCA_ABC_TP_C"/>
</dbReference>
<dbReference type="GO" id="GO:1903806">
    <property type="term" value="P:L-isoleucine import across plasma membrane"/>
    <property type="evidence" value="ECO:0007669"/>
    <property type="project" value="TreeGrafter"/>
</dbReference>
<keyword evidence="6" id="KW-1185">Reference proteome</keyword>
<name>A0A841AL25_9MICO</name>
<dbReference type="GO" id="GO:0016887">
    <property type="term" value="F:ATP hydrolysis activity"/>
    <property type="evidence" value="ECO:0007669"/>
    <property type="project" value="InterPro"/>
</dbReference>
<evidence type="ECO:0000256" key="2">
    <source>
        <dbReference type="ARBA" id="ARBA00022741"/>
    </source>
</evidence>
<dbReference type="PANTHER" id="PTHR45772:SF7">
    <property type="entry name" value="AMINO ACID ABC TRANSPORTER ATP-BINDING PROTEIN"/>
    <property type="match status" value="1"/>
</dbReference>
<dbReference type="InterPro" id="IPR027417">
    <property type="entry name" value="P-loop_NTPase"/>
</dbReference>
<feature type="domain" description="ABC transporter" evidence="4">
    <location>
        <begin position="5"/>
        <end position="252"/>
    </location>
</feature>
<dbReference type="FunFam" id="3.40.50.300:FF:000421">
    <property type="entry name" value="Branched-chain amino acid ABC transporter ATP-binding protein"/>
    <property type="match status" value="1"/>
</dbReference>
<evidence type="ECO:0000313" key="5">
    <source>
        <dbReference type="EMBL" id="MBB5842175.1"/>
    </source>
</evidence>
<keyword evidence="3" id="KW-0067">ATP-binding</keyword>
<dbReference type="PROSITE" id="PS50893">
    <property type="entry name" value="ABC_TRANSPORTER_2"/>
    <property type="match status" value="1"/>
</dbReference>
<organism evidence="5 6">
    <name type="scientific">Conyzicola lurida</name>
    <dbReference type="NCBI Taxonomy" id="1172621"/>
    <lineage>
        <taxon>Bacteria</taxon>
        <taxon>Bacillati</taxon>
        <taxon>Actinomycetota</taxon>
        <taxon>Actinomycetes</taxon>
        <taxon>Micrococcales</taxon>
        <taxon>Microbacteriaceae</taxon>
        <taxon>Conyzicola</taxon>
    </lineage>
</organism>
<dbReference type="Proteomes" id="UP000536685">
    <property type="component" value="Unassembled WGS sequence"/>
</dbReference>
<dbReference type="GO" id="GO:0005524">
    <property type="term" value="F:ATP binding"/>
    <property type="evidence" value="ECO:0007669"/>
    <property type="project" value="UniProtKB-KW"/>
</dbReference>
<comment type="caution">
    <text evidence="5">The sequence shown here is derived from an EMBL/GenBank/DDBJ whole genome shotgun (WGS) entry which is preliminary data.</text>
</comment>
<dbReference type="GO" id="GO:0042941">
    <property type="term" value="P:D-alanine transmembrane transport"/>
    <property type="evidence" value="ECO:0007669"/>
    <property type="project" value="TreeGrafter"/>
</dbReference>
<protein>
    <submittedName>
        <fullName evidence="5">ABC-type branched-subunit amino acid transport system ATPase component</fullName>
    </submittedName>
</protein>
<dbReference type="Pfam" id="PF12399">
    <property type="entry name" value="BCA_ABC_TP_C"/>
    <property type="match status" value="1"/>
</dbReference>
<evidence type="ECO:0000256" key="1">
    <source>
        <dbReference type="ARBA" id="ARBA00022448"/>
    </source>
</evidence>
<dbReference type="GO" id="GO:0005304">
    <property type="term" value="F:L-valine transmembrane transporter activity"/>
    <property type="evidence" value="ECO:0007669"/>
    <property type="project" value="TreeGrafter"/>
</dbReference>
<dbReference type="GO" id="GO:1903805">
    <property type="term" value="P:L-valine import across plasma membrane"/>
    <property type="evidence" value="ECO:0007669"/>
    <property type="project" value="TreeGrafter"/>
</dbReference>
<dbReference type="InterPro" id="IPR003593">
    <property type="entry name" value="AAA+_ATPase"/>
</dbReference>
<dbReference type="CDD" id="cd03219">
    <property type="entry name" value="ABC_Mj1267_LivG_branched"/>
    <property type="match status" value="1"/>
</dbReference>
<evidence type="ECO:0000259" key="4">
    <source>
        <dbReference type="PROSITE" id="PS50893"/>
    </source>
</evidence>
<dbReference type="GO" id="GO:0015192">
    <property type="term" value="F:L-phenylalanine transmembrane transporter activity"/>
    <property type="evidence" value="ECO:0007669"/>
    <property type="project" value="TreeGrafter"/>
</dbReference>
<dbReference type="Pfam" id="PF00005">
    <property type="entry name" value="ABC_tran"/>
    <property type="match status" value="1"/>
</dbReference>
<dbReference type="Gene3D" id="3.40.50.300">
    <property type="entry name" value="P-loop containing nucleotide triphosphate hydrolases"/>
    <property type="match status" value="1"/>
</dbReference>